<reference evidence="2 3" key="1">
    <citation type="journal article" date="2014" name="Int. J. Syst. Evol. Microbiol.">
        <title>Phylogenomics and the dynamic genome evolution of the genus Streptococcus.</title>
        <authorList>
            <consortium name="The Broad Institute Genome Sequencing Platform"/>
            <person name="Richards V.P."/>
            <person name="Palmer S.R."/>
            <person name="Pavinski Bitar P.D."/>
            <person name="Qin X."/>
            <person name="Weinstock G.M."/>
            <person name="Highlander S.K."/>
            <person name="Town C.D."/>
            <person name="Burne R.A."/>
            <person name="Stanhope M.J."/>
        </authorList>
    </citation>
    <scope>NUCLEOTIDE SEQUENCE [LARGE SCALE GENOMIC DNA]</scope>
    <source>
        <strain evidence="2 3">NCTC 11558</strain>
    </source>
</reference>
<proteinExistence type="predicted"/>
<evidence type="ECO:0000313" key="3">
    <source>
        <dbReference type="Proteomes" id="UP000003573"/>
    </source>
</evidence>
<dbReference type="Proteomes" id="UP000003573">
    <property type="component" value="Unassembled WGS sequence"/>
</dbReference>
<accession>G5JV45</accession>
<dbReference type="OrthoDB" id="2241212at2"/>
<dbReference type="InterPro" id="IPR009839">
    <property type="entry name" value="SseB_N"/>
</dbReference>
<dbReference type="EMBL" id="AEUW02000001">
    <property type="protein sequence ID" value="EHJ53261.1"/>
    <property type="molecule type" value="Genomic_DNA"/>
</dbReference>
<name>G5JV45_9STRE</name>
<dbReference type="RefSeq" id="WP_003082247.1">
    <property type="nucleotide sequence ID" value="NZ_AEUW02000001.1"/>
</dbReference>
<sequence length="246" mass="28109">MINKFNKELDIALRSFIKEPDNFLNSLTLVNSLHSFPVLASDQPYAIALDGQKVTPVFTDADDLKLFRAQQTSARNQNWIERTSLEVLQEAIANRLNGLVYNIKRTGDFGNSTIFKTSEMVEFINNYTSILNKVFNEDNQEAAILDRYYLVPAFINPKENGDFDKGFPTMSNPDGESYIPVFSNLPSFVKWYHDQEFGLPFREAQGVIMTWKIEDIQESETKDSTLGIVINPFDDKQIVVEWSGLN</sequence>
<protein>
    <recommendedName>
        <fullName evidence="1">SseB protein N-terminal domain-containing protein</fullName>
    </recommendedName>
</protein>
<evidence type="ECO:0000313" key="2">
    <source>
        <dbReference type="EMBL" id="EHJ53261.1"/>
    </source>
</evidence>
<dbReference type="eggNOG" id="ENOG5033YRI">
    <property type="taxonomic scope" value="Bacteria"/>
</dbReference>
<dbReference type="AlphaFoldDB" id="G5JV45"/>
<comment type="caution">
    <text evidence="2">The sequence shown here is derived from an EMBL/GenBank/DDBJ whole genome shotgun (WGS) entry which is preliminary data.</text>
</comment>
<dbReference type="STRING" id="764298.STRMA_1754"/>
<organism evidence="2 3">
    <name type="scientific">Streptococcus macacae NCTC 11558</name>
    <dbReference type="NCBI Taxonomy" id="764298"/>
    <lineage>
        <taxon>Bacteria</taxon>
        <taxon>Bacillati</taxon>
        <taxon>Bacillota</taxon>
        <taxon>Bacilli</taxon>
        <taxon>Lactobacillales</taxon>
        <taxon>Streptococcaceae</taxon>
        <taxon>Streptococcus</taxon>
    </lineage>
</organism>
<gene>
    <name evidence="2" type="ORF">STRMA_1754</name>
</gene>
<dbReference type="Pfam" id="PF07179">
    <property type="entry name" value="SseB"/>
    <property type="match status" value="1"/>
</dbReference>
<keyword evidence="3" id="KW-1185">Reference proteome</keyword>
<evidence type="ECO:0000259" key="1">
    <source>
        <dbReference type="Pfam" id="PF07179"/>
    </source>
</evidence>
<feature type="domain" description="SseB protein N-terminal" evidence="1">
    <location>
        <begin position="143"/>
        <end position="241"/>
    </location>
</feature>